<dbReference type="InterPro" id="IPR036134">
    <property type="entry name" value="Crypto/Photolyase_FAD-like_sf"/>
</dbReference>
<evidence type="ECO:0000256" key="12">
    <source>
        <dbReference type="ARBA" id="ARBA00031671"/>
    </source>
</evidence>
<keyword evidence="10" id="KW-0234">DNA repair</keyword>
<evidence type="ECO:0000256" key="13">
    <source>
        <dbReference type="ARBA" id="ARBA00033999"/>
    </source>
</evidence>
<evidence type="ECO:0000256" key="3">
    <source>
        <dbReference type="ARBA" id="ARBA00006409"/>
    </source>
</evidence>
<keyword evidence="8" id="KW-0274">FAD</keyword>
<evidence type="ECO:0000256" key="5">
    <source>
        <dbReference type="ARBA" id="ARBA00014046"/>
    </source>
</evidence>
<evidence type="ECO:0000256" key="4">
    <source>
        <dbReference type="ARBA" id="ARBA00013149"/>
    </source>
</evidence>
<evidence type="ECO:0000256" key="8">
    <source>
        <dbReference type="ARBA" id="ARBA00022827"/>
    </source>
</evidence>
<dbReference type="InterPro" id="IPR006050">
    <property type="entry name" value="DNA_photolyase_N"/>
</dbReference>
<dbReference type="AlphaFoldDB" id="M5S010"/>
<reference evidence="15 16" key="1">
    <citation type="journal article" date="2013" name="Mar. Genomics">
        <title>Expression of sulfatases in Rhodopirellula baltica and the diversity of sulfatases in the genus Rhodopirellula.</title>
        <authorList>
            <person name="Wegner C.E."/>
            <person name="Richter-Heitmann T."/>
            <person name="Klindworth A."/>
            <person name="Klockow C."/>
            <person name="Richter M."/>
            <person name="Achstetter T."/>
            <person name="Glockner F.O."/>
            <person name="Harder J."/>
        </authorList>
    </citation>
    <scope>NUCLEOTIDE SEQUENCE [LARGE SCALE GENOMIC DNA]</scope>
    <source>
        <strain evidence="15 16">SM1</strain>
    </source>
</reference>
<comment type="cofactor">
    <cofactor evidence="2">
        <name>FAD</name>
        <dbReference type="ChEBI" id="CHEBI:57692"/>
    </cofactor>
</comment>
<dbReference type="SUPFAM" id="SSF48173">
    <property type="entry name" value="Cryptochrome/photolyase FAD-binding domain"/>
    <property type="match status" value="1"/>
</dbReference>
<dbReference type="EMBL" id="ANOG01000290">
    <property type="protein sequence ID" value="EMI20992.1"/>
    <property type="molecule type" value="Genomic_DNA"/>
</dbReference>
<dbReference type="Gene3D" id="3.40.50.620">
    <property type="entry name" value="HUPs"/>
    <property type="match status" value="1"/>
</dbReference>
<evidence type="ECO:0000256" key="6">
    <source>
        <dbReference type="ARBA" id="ARBA00022630"/>
    </source>
</evidence>
<dbReference type="SUPFAM" id="SSF52425">
    <property type="entry name" value="Cryptochrome/photolyase, N-terminal domain"/>
    <property type="match status" value="1"/>
</dbReference>
<keyword evidence="6" id="KW-0285">Flavoprotein</keyword>
<keyword evidence="7" id="KW-0227">DNA damage</keyword>
<dbReference type="GO" id="GO:0003677">
    <property type="term" value="F:DNA binding"/>
    <property type="evidence" value="ECO:0007669"/>
    <property type="project" value="UniProtKB-KW"/>
</dbReference>
<dbReference type="GO" id="GO:0003904">
    <property type="term" value="F:deoxyribodipyrimidine photo-lyase activity"/>
    <property type="evidence" value="ECO:0007669"/>
    <property type="project" value="UniProtKB-EC"/>
</dbReference>
<gene>
    <name evidence="15" type="ORF">RMSM_02079</name>
</gene>
<dbReference type="Proteomes" id="UP000011991">
    <property type="component" value="Unassembled WGS sequence"/>
</dbReference>
<evidence type="ECO:0000256" key="1">
    <source>
        <dbReference type="ARBA" id="ARBA00001932"/>
    </source>
</evidence>
<accession>M5S010</accession>
<dbReference type="PANTHER" id="PTHR10211:SF0">
    <property type="entry name" value="DEOXYRIBODIPYRIMIDINE PHOTO-LYASE"/>
    <property type="match status" value="1"/>
</dbReference>
<keyword evidence="9" id="KW-0238">DNA-binding</keyword>
<comment type="cofactor">
    <cofactor evidence="1">
        <name>(6R)-5,10-methylene-5,6,7,8-tetrahydrofolate</name>
        <dbReference type="ChEBI" id="CHEBI:15636"/>
    </cofactor>
</comment>
<evidence type="ECO:0000256" key="10">
    <source>
        <dbReference type="ARBA" id="ARBA00023204"/>
    </source>
</evidence>
<keyword evidence="16" id="KW-1185">Reference proteome</keyword>
<sequence>MLIPEIRHCDANDHPLRPQGDYVLYWMIAFRRTQFNFALQHAVDRAKEFDKPLIVFEPLRTRYQWASDRLHRFVIEGMRDNAAALEKKTVTYYPYVEPKPGVGSPLLHRLAKKACTVVTDEYPCFFLPDMIKAVKDRIPARLELVDSNGVMPLRLPDRTFTVAHSYRRWMQKNILDVLLEMPKPDPLSRIRLPQLDSLPALITRRWPPADIDTLLSSGGLDKIPIDHQVKPSPTVSGGAKAAQSRLTAFIKNDLSRYADDRNHPDENATTGLSPHLHFGHISAHEIVDRILDHEDWTPDQASEPNGKNNGFWNTSESAEALLDQLITWREMSFNRTFREMETYDRFDTLPDWAIETLRKHEQDPRDEVYTLEQFEAAETADPLWNAAQRELVRTGVMHNYMRMLWGKKILHWTDTPQEALRIMIELNNKYGLDGRDPNSYSGIFWTLGRFDRAWGPERPIFGKVRYMTSDSTRRKLRLDRYLEQFGPDSET</sequence>
<dbReference type="Gene3D" id="1.25.40.80">
    <property type="match status" value="1"/>
</dbReference>
<evidence type="ECO:0000256" key="11">
    <source>
        <dbReference type="ARBA" id="ARBA00023239"/>
    </source>
</evidence>
<feature type="domain" description="Photolyase/cryptochrome alpha/beta" evidence="14">
    <location>
        <begin position="21"/>
        <end position="153"/>
    </location>
</feature>
<dbReference type="PATRIC" id="fig|1265738.3.peg.2084"/>
<organism evidence="15 16">
    <name type="scientific">Rhodopirellula maiorica SM1</name>
    <dbReference type="NCBI Taxonomy" id="1265738"/>
    <lineage>
        <taxon>Bacteria</taxon>
        <taxon>Pseudomonadati</taxon>
        <taxon>Planctomycetota</taxon>
        <taxon>Planctomycetia</taxon>
        <taxon>Pirellulales</taxon>
        <taxon>Pirellulaceae</taxon>
        <taxon>Novipirellula</taxon>
    </lineage>
</organism>
<evidence type="ECO:0000313" key="15">
    <source>
        <dbReference type="EMBL" id="EMI20992.1"/>
    </source>
</evidence>
<keyword evidence="11 15" id="KW-0456">Lyase</keyword>
<dbReference type="PROSITE" id="PS51645">
    <property type="entry name" value="PHR_CRY_ALPHA_BETA"/>
    <property type="match status" value="1"/>
</dbReference>
<dbReference type="InterPro" id="IPR014729">
    <property type="entry name" value="Rossmann-like_a/b/a_fold"/>
</dbReference>
<comment type="similarity">
    <text evidence="3">Belongs to the DNA photolyase class-2 family.</text>
</comment>
<dbReference type="GO" id="GO:0000719">
    <property type="term" value="P:photoreactive repair"/>
    <property type="evidence" value="ECO:0007669"/>
    <property type="project" value="TreeGrafter"/>
</dbReference>
<dbReference type="PANTHER" id="PTHR10211">
    <property type="entry name" value="DEOXYRIBODIPYRIMIDINE PHOTOLYASE"/>
    <property type="match status" value="1"/>
</dbReference>
<proteinExistence type="inferred from homology"/>
<comment type="caution">
    <text evidence="15">The sequence shown here is derived from an EMBL/GenBank/DDBJ whole genome shotgun (WGS) entry which is preliminary data.</text>
</comment>
<protein>
    <recommendedName>
        <fullName evidence="5">Deoxyribodipyrimidine photo-lyase</fullName>
        <ecNumber evidence="4">4.1.99.3</ecNumber>
    </recommendedName>
    <alternativeName>
        <fullName evidence="12">DNA photolyase</fullName>
    </alternativeName>
</protein>
<comment type="catalytic activity">
    <reaction evidence="13">
        <text>cyclobutadipyrimidine (in DNA) = 2 pyrimidine residues (in DNA).</text>
        <dbReference type="EC" id="4.1.99.3"/>
    </reaction>
</comment>
<dbReference type="Gene3D" id="1.10.579.10">
    <property type="entry name" value="DNA Cyclobutane Dipyrimidine Photolyase, subunit A, domain 3"/>
    <property type="match status" value="1"/>
</dbReference>
<evidence type="ECO:0000256" key="7">
    <source>
        <dbReference type="ARBA" id="ARBA00022763"/>
    </source>
</evidence>
<evidence type="ECO:0000313" key="16">
    <source>
        <dbReference type="Proteomes" id="UP000011991"/>
    </source>
</evidence>
<evidence type="ECO:0000256" key="2">
    <source>
        <dbReference type="ARBA" id="ARBA00001974"/>
    </source>
</evidence>
<evidence type="ECO:0000256" key="9">
    <source>
        <dbReference type="ARBA" id="ARBA00023125"/>
    </source>
</evidence>
<dbReference type="RefSeq" id="WP_008694731.1">
    <property type="nucleotide sequence ID" value="NZ_ANOG01000290.1"/>
</dbReference>
<dbReference type="EC" id="4.1.99.3" evidence="4"/>
<dbReference type="InterPro" id="IPR052219">
    <property type="entry name" value="Photolyase_Class-2"/>
</dbReference>
<evidence type="ECO:0000259" key="14">
    <source>
        <dbReference type="PROSITE" id="PS51645"/>
    </source>
</evidence>
<dbReference type="FunFam" id="1.10.579.10:FF:000002">
    <property type="entry name" value="Deoxyribodipyrimidine photolyase"/>
    <property type="match status" value="1"/>
</dbReference>
<dbReference type="InterPro" id="IPR036155">
    <property type="entry name" value="Crypto/Photolyase_N_sf"/>
</dbReference>
<name>M5S010_9BACT</name>